<dbReference type="Proteomes" id="UP000178446">
    <property type="component" value="Unassembled WGS sequence"/>
</dbReference>
<keyword evidence="1" id="KW-0812">Transmembrane</keyword>
<feature type="transmembrane region" description="Helical" evidence="1">
    <location>
        <begin position="21"/>
        <end position="44"/>
    </location>
</feature>
<evidence type="ECO:0000256" key="1">
    <source>
        <dbReference type="SAM" id="Phobius"/>
    </source>
</evidence>
<sequence>MKLKKINTKLLSRKKEIKFRKNFFLIFILNLISVTSLIYIILFIEPGSFMAIPMFFLLVFIFLYFTFLIIFAHPRKSLIFACSVTLFIFLRYIGVGNLLNFTIISGLTFVFITYISEK</sequence>
<feature type="transmembrane region" description="Helical" evidence="1">
    <location>
        <begin position="99"/>
        <end position="116"/>
    </location>
</feature>
<organism evidence="2 3">
    <name type="scientific">Candidatus Woesebacteria bacterium RIFCSPHIGHO2_01_FULL_37_10</name>
    <dbReference type="NCBI Taxonomy" id="1802489"/>
    <lineage>
        <taxon>Bacteria</taxon>
        <taxon>Candidatus Woeseibacteriota</taxon>
    </lineage>
</organism>
<accession>A0A1F7XSS5</accession>
<feature type="transmembrane region" description="Helical" evidence="1">
    <location>
        <begin position="50"/>
        <end position="70"/>
    </location>
</feature>
<gene>
    <name evidence="2" type="ORF">A2685_03155</name>
</gene>
<dbReference type="AlphaFoldDB" id="A0A1F7XSS5"/>
<keyword evidence="1" id="KW-1133">Transmembrane helix</keyword>
<keyword evidence="1" id="KW-0472">Membrane</keyword>
<proteinExistence type="predicted"/>
<evidence type="ECO:0000313" key="3">
    <source>
        <dbReference type="Proteomes" id="UP000178446"/>
    </source>
</evidence>
<dbReference type="EMBL" id="MGGB01000058">
    <property type="protein sequence ID" value="OGM18076.1"/>
    <property type="molecule type" value="Genomic_DNA"/>
</dbReference>
<reference evidence="2 3" key="1">
    <citation type="journal article" date="2016" name="Nat. Commun.">
        <title>Thousands of microbial genomes shed light on interconnected biogeochemical processes in an aquifer system.</title>
        <authorList>
            <person name="Anantharaman K."/>
            <person name="Brown C.T."/>
            <person name="Hug L.A."/>
            <person name="Sharon I."/>
            <person name="Castelle C.J."/>
            <person name="Probst A.J."/>
            <person name="Thomas B.C."/>
            <person name="Singh A."/>
            <person name="Wilkins M.J."/>
            <person name="Karaoz U."/>
            <person name="Brodie E.L."/>
            <person name="Williams K.H."/>
            <person name="Hubbard S.S."/>
            <person name="Banfield J.F."/>
        </authorList>
    </citation>
    <scope>NUCLEOTIDE SEQUENCE [LARGE SCALE GENOMIC DNA]</scope>
</reference>
<name>A0A1F7XSS5_9BACT</name>
<comment type="caution">
    <text evidence="2">The sequence shown here is derived from an EMBL/GenBank/DDBJ whole genome shotgun (WGS) entry which is preliminary data.</text>
</comment>
<evidence type="ECO:0000313" key="2">
    <source>
        <dbReference type="EMBL" id="OGM18076.1"/>
    </source>
</evidence>
<protein>
    <submittedName>
        <fullName evidence="2">Uncharacterized protein</fullName>
    </submittedName>
</protein>